<gene>
    <name evidence="5" type="ORF">METZ01_LOCUS79273</name>
</gene>
<sequence length="144" mass="16244">MNYSEILSSFLIDLQSLYRKNVSISGASFPQILALSIIPDDGIEMSALSKKIGIDNSTATRLVMGLEKKGWVNRRTANYDKRVIQVALTQDGDEIQTQLEQQFDSLGAAIEREVDPLDRNEMIEYVSSLHWILSKLILKNDKIV</sequence>
<dbReference type="InterPro" id="IPR036388">
    <property type="entry name" value="WH-like_DNA-bd_sf"/>
</dbReference>
<dbReference type="InterPro" id="IPR000835">
    <property type="entry name" value="HTH_MarR-typ"/>
</dbReference>
<dbReference type="PROSITE" id="PS01117">
    <property type="entry name" value="HTH_MARR_1"/>
    <property type="match status" value="1"/>
</dbReference>
<organism evidence="5">
    <name type="scientific">marine metagenome</name>
    <dbReference type="NCBI Taxonomy" id="408172"/>
    <lineage>
        <taxon>unclassified sequences</taxon>
        <taxon>metagenomes</taxon>
        <taxon>ecological metagenomes</taxon>
    </lineage>
</organism>
<keyword evidence="2" id="KW-0238">DNA-binding</keyword>
<dbReference type="GO" id="GO:0003700">
    <property type="term" value="F:DNA-binding transcription factor activity"/>
    <property type="evidence" value="ECO:0007669"/>
    <property type="project" value="InterPro"/>
</dbReference>
<dbReference type="PROSITE" id="PS50995">
    <property type="entry name" value="HTH_MARR_2"/>
    <property type="match status" value="1"/>
</dbReference>
<dbReference type="AlphaFoldDB" id="A0A381UE61"/>
<evidence type="ECO:0000256" key="2">
    <source>
        <dbReference type="ARBA" id="ARBA00023125"/>
    </source>
</evidence>
<evidence type="ECO:0000256" key="1">
    <source>
        <dbReference type="ARBA" id="ARBA00023015"/>
    </source>
</evidence>
<proteinExistence type="predicted"/>
<dbReference type="PRINTS" id="PR00598">
    <property type="entry name" value="HTHMARR"/>
</dbReference>
<dbReference type="EMBL" id="UINC01006252">
    <property type="protein sequence ID" value="SVA26419.1"/>
    <property type="molecule type" value="Genomic_DNA"/>
</dbReference>
<keyword evidence="1" id="KW-0805">Transcription regulation</keyword>
<dbReference type="SUPFAM" id="SSF46785">
    <property type="entry name" value="Winged helix' DNA-binding domain"/>
    <property type="match status" value="1"/>
</dbReference>
<dbReference type="Gene3D" id="1.10.10.10">
    <property type="entry name" value="Winged helix-like DNA-binding domain superfamily/Winged helix DNA-binding domain"/>
    <property type="match status" value="1"/>
</dbReference>
<evidence type="ECO:0000259" key="4">
    <source>
        <dbReference type="PROSITE" id="PS50995"/>
    </source>
</evidence>
<evidence type="ECO:0000313" key="5">
    <source>
        <dbReference type="EMBL" id="SVA26419.1"/>
    </source>
</evidence>
<dbReference type="SMART" id="SM00347">
    <property type="entry name" value="HTH_MARR"/>
    <property type="match status" value="1"/>
</dbReference>
<keyword evidence="3" id="KW-0804">Transcription</keyword>
<dbReference type="Pfam" id="PF01047">
    <property type="entry name" value="MarR"/>
    <property type="match status" value="1"/>
</dbReference>
<dbReference type="PANTHER" id="PTHR42756:SF1">
    <property type="entry name" value="TRANSCRIPTIONAL REPRESSOR OF EMRAB OPERON"/>
    <property type="match status" value="1"/>
</dbReference>
<dbReference type="GO" id="GO:0003677">
    <property type="term" value="F:DNA binding"/>
    <property type="evidence" value="ECO:0007669"/>
    <property type="project" value="UniProtKB-KW"/>
</dbReference>
<dbReference type="PANTHER" id="PTHR42756">
    <property type="entry name" value="TRANSCRIPTIONAL REGULATOR, MARR"/>
    <property type="match status" value="1"/>
</dbReference>
<reference evidence="5" key="1">
    <citation type="submission" date="2018-05" db="EMBL/GenBank/DDBJ databases">
        <authorList>
            <person name="Lanie J.A."/>
            <person name="Ng W.-L."/>
            <person name="Kazmierczak K.M."/>
            <person name="Andrzejewski T.M."/>
            <person name="Davidsen T.M."/>
            <person name="Wayne K.J."/>
            <person name="Tettelin H."/>
            <person name="Glass J.I."/>
            <person name="Rusch D."/>
            <person name="Podicherti R."/>
            <person name="Tsui H.-C.T."/>
            <person name="Winkler M.E."/>
        </authorList>
    </citation>
    <scope>NUCLEOTIDE SEQUENCE</scope>
</reference>
<accession>A0A381UE61</accession>
<name>A0A381UE61_9ZZZZ</name>
<protein>
    <recommendedName>
        <fullName evidence="4">HTH marR-type domain-containing protein</fullName>
    </recommendedName>
</protein>
<feature type="domain" description="HTH marR-type" evidence="4">
    <location>
        <begin position="1"/>
        <end position="134"/>
    </location>
</feature>
<dbReference type="InterPro" id="IPR036390">
    <property type="entry name" value="WH_DNA-bd_sf"/>
</dbReference>
<dbReference type="InterPro" id="IPR023187">
    <property type="entry name" value="Tscrpt_reg_MarR-type_CS"/>
</dbReference>
<evidence type="ECO:0000256" key="3">
    <source>
        <dbReference type="ARBA" id="ARBA00023163"/>
    </source>
</evidence>